<evidence type="ECO:0000256" key="2">
    <source>
        <dbReference type="ARBA" id="ARBA00022679"/>
    </source>
</evidence>
<gene>
    <name evidence="4" type="ORF">KQI88_10325</name>
</gene>
<dbReference type="Proteomes" id="UP000779508">
    <property type="component" value="Unassembled WGS sequence"/>
</dbReference>
<keyword evidence="1 4" id="KW-0489">Methyltransferase</keyword>
<organism evidence="4 5">
    <name type="scientific">Alkaliphilus flagellatus</name>
    <dbReference type="NCBI Taxonomy" id="2841507"/>
    <lineage>
        <taxon>Bacteria</taxon>
        <taxon>Bacillati</taxon>
        <taxon>Bacillota</taxon>
        <taxon>Clostridia</taxon>
        <taxon>Peptostreptococcales</taxon>
        <taxon>Natronincolaceae</taxon>
        <taxon>Alkaliphilus</taxon>
    </lineage>
</organism>
<proteinExistence type="predicted"/>
<name>A0ABS6G372_9FIRM</name>
<protein>
    <submittedName>
        <fullName evidence="4">DNA adenine methylase</fullName>
    </submittedName>
</protein>
<evidence type="ECO:0000313" key="5">
    <source>
        <dbReference type="Proteomes" id="UP000779508"/>
    </source>
</evidence>
<reference evidence="4 5" key="1">
    <citation type="submission" date="2021-06" db="EMBL/GenBank/DDBJ databases">
        <authorList>
            <person name="Sun Q."/>
            <person name="Li D."/>
        </authorList>
    </citation>
    <scope>NUCLEOTIDE SEQUENCE [LARGE SCALE GENOMIC DNA]</scope>
    <source>
        <strain evidence="4 5">MSJ-5</strain>
    </source>
</reference>
<keyword evidence="5" id="KW-1185">Reference proteome</keyword>
<evidence type="ECO:0000313" key="4">
    <source>
        <dbReference type="EMBL" id="MBU5676814.1"/>
    </source>
</evidence>
<evidence type="ECO:0000256" key="3">
    <source>
        <dbReference type="ARBA" id="ARBA00022691"/>
    </source>
</evidence>
<dbReference type="GO" id="GO:0008168">
    <property type="term" value="F:methyltransferase activity"/>
    <property type="evidence" value="ECO:0007669"/>
    <property type="project" value="UniProtKB-KW"/>
</dbReference>
<keyword evidence="3" id="KW-0949">S-adenosyl-L-methionine</keyword>
<dbReference type="EMBL" id="JAHLQK010000004">
    <property type="protein sequence ID" value="MBU5676814.1"/>
    <property type="molecule type" value="Genomic_DNA"/>
</dbReference>
<comment type="caution">
    <text evidence="4">The sequence shown here is derived from an EMBL/GenBank/DDBJ whole genome shotgun (WGS) entry which is preliminary data.</text>
</comment>
<dbReference type="Pfam" id="PF02086">
    <property type="entry name" value="MethyltransfD12"/>
    <property type="match status" value="1"/>
</dbReference>
<dbReference type="InterPro" id="IPR012327">
    <property type="entry name" value="MeTrfase_D12"/>
</dbReference>
<evidence type="ECO:0000256" key="1">
    <source>
        <dbReference type="ARBA" id="ARBA00022603"/>
    </source>
</evidence>
<keyword evidence="2" id="KW-0808">Transferase</keyword>
<accession>A0ABS6G372</accession>
<sequence length="407" mass="47479">MTYSTSYILNKYNITRQTLNNWIKNGLISDPNRDWRGWRIWTDDLLKEIHQVIENKRNNRNNSRKVHILENDKLHINNRRYLGSKYKLIPFIKNIVKSECEDIKVFTDIFGGTGVVGNAFNSKGTKIIVNDILYSNFLAYNTWFSKEAYDMNKIRKLIKEFNNISAEDENYVSNNFGNKYFTIQNSKKIGAIREEIELLSSKLTFREKAILITSLLYAMDKVANTCGHYDAYRQTLDTMQTLRLQIPVINDAVNINNEIYREDANKLARKINSDIVYIDTPYNSRQYSDSYHLLENIAEWKKPELVGVAKKMVDRSHIKSKYCTIKAPAVFDDLIANIDSRYILVSYNNMAKKGNGRSNAKISDDEIMDSLSKRGKVKVFDTEFQYFTTGKTDLQDHKERLFLCECK</sequence>
<dbReference type="GO" id="GO:0032259">
    <property type="term" value="P:methylation"/>
    <property type="evidence" value="ECO:0007669"/>
    <property type="project" value="UniProtKB-KW"/>
</dbReference>